<dbReference type="Proteomes" id="UP000177268">
    <property type="component" value="Unassembled WGS sequence"/>
</dbReference>
<reference evidence="1 2" key="1">
    <citation type="journal article" date="2016" name="Nat. Commun.">
        <title>Thousands of microbial genomes shed light on interconnected biogeochemical processes in an aquifer system.</title>
        <authorList>
            <person name="Anantharaman K."/>
            <person name="Brown C.T."/>
            <person name="Hug L.A."/>
            <person name="Sharon I."/>
            <person name="Castelle C.J."/>
            <person name="Probst A.J."/>
            <person name="Thomas B.C."/>
            <person name="Singh A."/>
            <person name="Wilkins M.J."/>
            <person name="Karaoz U."/>
            <person name="Brodie E.L."/>
            <person name="Williams K.H."/>
            <person name="Hubbard S.S."/>
            <person name="Banfield J.F."/>
        </authorList>
    </citation>
    <scope>NUCLEOTIDE SEQUENCE [LARGE SCALE GENOMIC DNA]</scope>
</reference>
<comment type="caution">
    <text evidence="1">The sequence shown here is derived from an EMBL/GenBank/DDBJ whole genome shotgun (WGS) entry which is preliminary data.</text>
</comment>
<sequence length="110" mass="12307">MQKDRVGTFLRETAMMALYMVIGQEGYWDLDEDTAKYIIENSIGDTAKIADKYPDSKQAGALFLNLRNAFMNIFDAARNPKIANLVPAYSQLQASLEQISKNLDAANQVL</sequence>
<evidence type="ECO:0000313" key="1">
    <source>
        <dbReference type="EMBL" id="OGG11019.1"/>
    </source>
</evidence>
<gene>
    <name evidence="1" type="ORF">A2Z00_03720</name>
</gene>
<dbReference type="EMBL" id="MFIZ01000038">
    <property type="protein sequence ID" value="OGG11019.1"/>
    <property type="molecule type" value="Genomic_DNA"/>
</dbReference>
<evidence type="ECO:0000313" key="2">
    <source>
        <dbReference type="Proteomes" id="UP000177268"/>
    </source>
</evidence>
<name>A0A1F5ZEU9_9BACT</name>
<organism evidence="1 2">
    <name type="scientific">Candidatus Gottesmanbacteria bacterium RBG_13_45_10</name>
    <dbReference type="NCBI Taxonomy" id="1798370"/>
    <lineage>
        <taxon>Bacteria</taxon>
        <taxon>Candidatus Gottesmaniibacteriota</taxon>
    </lineage>
</organism>
<protein>
    <submittedName>
        <fullName evidence="1">Uncharacterized protein</fullName>
    </submittedName>
</protein>
<dbReference type="AlphaFoldDB" id="A0A1F5ZEU9"/>
<accession>A0A1F5ZEU9</accession>
<proteinExistence type="predicted"/>